<gene>
    <name evidence="14" type="primary">malP</name>
    <name evidence="14" type="ORF">NCTC10172_00280</name>
</gene>
<dbReference type="RefSeq" id="WP_035369669.1">
    <property type="nucleotide sequence ID" value="NZ_LR215050.1"/>
</dbReference>
<comment type="similarity">
    <text evidence="4 13">Belongs to the glycogen phosphorylase family.</text>
</comment>
<sequence length="791" mass="91245">MKEIFSNKDTFKGAFIAALDHLFNKNIENASLYERYATLAHLLDKKLAEDYNKTTNYVKENNLKKTIYFSMEFLIGRLITSNLMNSGYAPIVQAAFNDFGYDLNEIEQVEADAGLGNGGLGRLAACFLDSAASVALPLYGNSLRYEKGFFVQKIENNKQVEYPDNWLNNPFIWEERKDAEAVYIPFYGYVEYTVLKNPVWVKAVPYDVKVVGANNEVVTHLRLWKAEPTSLHYNHDEWYLNMVSKINESLYPDDSKEAGKYLRLQQQYLFSAAGIKSAINEHKALGRSVKDLAKYYTFQINDTHPTLIIPELMRILMDEEHLGYDEAWQIVNETCAYTNHTILAEALEKWNVDIFRNLLPRIYEIVEEMNRRFVRMLQEKSYAENKINEMKLIGNNSVRMANICIYGSYSVNGVAALHTEILKNIELNDFYQLYPNKFNNKTNGITHRRWLLHINPELVKIIDKLIGTEWQKDLSLVKALENYATDTKVQKQIKSMKLAKKRALIQKIKEDTGVELNEKAIFDIQIKRLHEYKRQLLNVLNIIYVYLRLKSDKNFKKNFHAQNFIFGAKAAPSYVMAKDIIELINKVSHIINNDPETNDLLKVVFVSNYNVSYAEFLFPAADISEQISTASKEASGTGNMKFMLNGAVTVGTLDGANVEIAELAGMNNEIIFGLTAEEVTNIYKANNYNPRAIYEQDQRLQDVFAFIRTLGDNEHYFDNVLNNLLNKDYFLVLADFASYVEAQEKANKLYQDEQTWYKMSIMNIANAGFFSSDRTISQYNADIWHLKEIKF</sequence>
<dbReference type="PANTHER" id="PTHR11468:SF3">
    <property type="entry name" value="GLYCOGEN PHOSPHORYLASE, LIVER FORM"/>
    <property type="match status" value="1"/>
</dbReference>
<comment type="cofactor">
    <cofactor evidence="2 13">
        <name>pyridoxal 5'-phosphate</name>
        <dbReference type="ChEBI" id="CHEBI:597326"/>
    </cofactor>
</comment>
<organism evidence="14 15">
    <name type="scientific">Acholeplasma hippikon</name>
    <dbReference type="NCBI Taxonomy" id="264636"/>
    <lineage>
        <taxon>Bacteria</taxon>
        <taxon>Bacillati</taxon>
        <taxon>Mycoplasmatota</taxon>
        <taxon>Mollicutes</taxon>
        <taxon>Acholeplasmatales</taxon>
        <taxon>Acholeplasmataceae</taxon>
        <taxon>Acholeplasma</taxon>
    </lineage>
</organism>
<evidence type="ECO:0000256" key="5">
    <source>
        <dbReference type="ARBA" id="ARBA00022490"/>
    </source>
</evidence>
<keyword evidence="10 13" id="KW-0119">Carbohydrate metabolism</keyword>
<evidence type="ECO:0000256" key="2">
    <source>
        <dbReference type="ARBA" id="ARBA00001933"/>
    </source>
</evidence>
<keyword evidence="15" id="KW-1185">Reference proteome</keyword>
<accession>A0A449BIL1</accession>
<evidence type="ECO:0000256" key="7">
    <source>
        <dbReference type="ARBA" id="ARBA00022676"/>
    </source>
</evidence>
<evidence type="ECO:0000256" key="13">
    <source>
        <dbReference type="RuleBase" id="RU000587"/>
    </source>
</evidence>
<evidence type="ECO:0000256" key="1">
    <source>
        <dbReference type="ARBA" id="ARBA00001275"/>
    </source>
</evidence>
<dbReference type="SUPFAM" id="SSF53756">
    <property type="entry name" value="UDP-Glycosyltransferase/glycogen phosphorylase"/>
    <property type="match status" value="1"/>
</dbReference>
<evidence type="ECO:0000256" key="4">
    <source>
        <dbReference type="ARBA" id="ARBA00006047"/>
    </source>
</evidence>
<dbReference type="STRING" id="1408416.GCA_000702765_01097"/>
<comment type="catalytic activity">
    <reaction evidence="1 13">
        <text>[(1-&gt;4)-alpha-D-glucosyl](n) + phosphate = [(1-&gt;4)-alpha-D-glucosyl](n-1) + alpha-D-glucose 1-phosphate</text>
        <dbReference type="Rhea" id="RHEA:41732"/>
        <dbReference type="Rhea" id="RHEA-COMP:9584"/>
        <dbReference type="Rhea" id="RHEA-COMP:9586"/>
        <dbReference type="ChEBI" id="CHEBI:15444"/>
        <dbReference type="ChEBI" id="CHEBI:43474"/>
        <dbReference type="ChEBI" id="CHEBI:58601"/>
        <dbReference type="EC" id="2.4.1.1"/>
    </reaction>
</comment>
<evidence type="ECO:0000256" key="12">
    <source>
        <dbReference type="PIRSR" id="PIRSR000460-1"/>
    </source>
</evidence>
<dbReference type="InterPro" id="IPR000811">
    <property type="entry name" value="Glyco_trans_35"/>
</dbReference>
<evidence type="ECO:0000313" key="14">
    <source>
        <dbReference type="EMBL" id="VEU82272.1"/>
    </source>
</evidence>
<evidence type="ECO:0000256" key="3">
    <source>
        <dbReference type="ARBA" id="ARBA00004496"/>
    </source>
</evidence>
<comment type="subcellular location">
    <subcellularLocation>
        <location evidence="3">Cytoplasm</location>
    </subcellularLocation>
</comment>
<dbReference type="FunFam" id="3.40.50.2000:FF:000003">
    <property type="entry name" value="Alpha-1,4 glucan phosphorylase"/>
    <property type="match status" value="1"/>
</dbReference>
<dbReference type="KEGG" id="ahk:NCTC10172_00280"/>
<dbReference type="Gene3D" id="3.40.50.2000">
    <property type="entry name" value="Glycogen Phosphorylase B"/>
    <property type="match status" value="2"/>
</dbReference>
<evidence type="ECO:0000256" key="11">
    <source>
        <dbReference type="ARBA" id="ARBA00025174"/>
    </source>
</evidence>
<evidence type="ECO:0000256" key="8">
    <source>
        <dbReference type="ARBA" id="ARBA00022679"/>
    </source>
</evidence>
<name>A0A449BIL1_9MOLU</name>
<comment type="function">
    <text evidence="11">Phosphorylase is an important allosteric enzyme in carbohydrate metabolism. Enzymes from different sources differ in their regulatory mechanisms and in their natural substrates. However, all known phosphorylases share catalytic and structural properties.</text>
</comment>
<dbReference type="GO" id="GO:0008184">
    <property type="term" value="F:glycogen phosphorylase activity"/>
    <property type="evidence" value="ECO:0007669"/>
    <property type="project" value="InterPro"/>
</dbReference>
<dbReference type="AlphaFoldDB" id="A0A449BIL1"/>
<dbReference type="EMBL" id="LR215050">
    <property type="protein sequence ID" value="VEU82272.1"/>
    <property type="molecule type" value="Genomic_DNA"/>
</dbReference>
<feature type="modified residue" description="N6-(pyridoxal phosphate)lysine" evidence="12">
    <location>
        <position position="641"/>
    </location>
</feature>
<dbReference type="Pfam" id="PF00343">
    <property type="entry name" value="Phosphorylase"/>
    <property type="match status" value="1"/>
</dbReference>
<keyword evidence="9 12" id="KW-0663">Pyridoxal phosphate</keyword>
<proteinExistence type="inferred from homology"/>
<evidence type="ECO:0000256" key="6">
    <source>
        <dbReference type="ARBA" id="ARBA00022533"/>
    </source>
</evidence>
<keyword evidence="7 13" id="KW-0328">Glycosyltransferase</keyword>
<dbReference type="NCBIfam" id="TIGR02093">
    <property type="entry name" value="P_ylase"/>
    <property type="match status" value="1"/>
</dbReference>
<dbReference type="GO" id="GO:0005980">
    <property type="term" value="P:glycogen catabolic process"/>
    <property type="evidence" value="ECO:0007669"/>
    <property type="project" value="TreeGrafter"/>
</dbReference>
<keyword evidence="6" id="KW-0021">Allosteric enzyme</keyword>
<dbReference type="EC" id="2.4.1.1" evidence="13"/>
<dbReference type="InterPro" id="IPR011833">
    <property type="entry name" value="Glycg_phsphrylas"/>
</dbReference>
<dbReference type="InterPro" id="IPR035090">
    <property type="entry name" value="Pyridoxal_P_attach_site"/>
</dbReference>
<keyword evidence="8 13" id="KW-0808">Transferase</keyword>
<dbReference type="PIRSF" id="PIRSF000460">
    <property type="entry name" value="Pprylas_GlgP"/>
    <property type="match status" value="1"/>
</dbReference>
<dbReference type="GO" id="GO:0005737">
    <property type="term" value="C:cytoplasm"/>
    <property type="evidence" value="ECO:0007669"/>
    <property type="project" value="UniProtKB-SubCell"/>
</dbReference>
<comment type="function">
    <text evidence="13">Allosteric enzyme that catalyzes the rate-limiting step in glycogen catabolism, the phosphorolytic cleavage of glycogen to produce glucose-1-phosphate, and plays a central role in maintaining cellular and organismal glucose homeostasis.</text>
</comment>
<reference evidence="14 15" key="1">
    <citation type="submission" date="2019-01" db="EMBL/GenBank/DDBJ databases">
        <authorList>
            <consortium name="Pathogen Informatics"/>
        </authorList>
    </citation>
    <scope>NUCLEOTIDE SEQUENCE [LARGE SCALE GENOMIC DNA]</scope>
    <source>
        <strain evidence="14 15">NCTC10172</strain>
    </source>
</reference>
<keyword evidence="5" id="KW-0963">Cytoplasm</keyword>
<dbReference type="GO" id="GO:0030170">
    <property type="term" value="F:pyridoxal phosphate binding"/>
    <property type="evidence" value="ECO:0007669"/>
    <property type="project" value="InterPro"/>
</dbReference>
<evidence type="ECO:0000256" key="9">
    <source>
        <dbReference type="ARBA" id="ARBA00022898"/>
    </source>
</evidence>
<dbReference type="Proteomes" id="UP000290909">
    <property type="component" value="Chromosome"/>
</dbReference>
<protein>
    <recommendedName>
        <fullName evidence="13">Alpha-1,4 glucan phosphorylase</fullName>
        <ecNumber evidence="13">2.4.1.1</ecNumber>
    </recommendedName>
</protein>
<dbReference type="PROSITE" id="PS00102">
    <property type="entry name" value="PHOSPHORYLASE"/>
    <property type="match status" value="1"/>
</dbReference>
<evidence type="ECO:0000313" key="15">
    <source>
        <dbReference type="Proteomes" id="UP000290909"/>
    </source>
</evidence>
<dbReference type="FunFam" id="3.40.50.2000:FF:000153">
    <property type="entry name" value="Alpha-1,4 glucan phosphorylase"/>
    <property type="match status" value="1"/>
</dbReference>
<dbReference type="PANTHER" id="PTHR11468">
    <property type="entry name" value="GLYCOGEN PHOSPHORYLASE"/>
    <property type="match status" value="1"/>
</dbReference>
<evidence type="ECO:0000256" key="10">
    <source>
        <dbReference type="ARBA" id="ARBA00023277"/>
    </source>
</evidence>